<sequence>MFKVNDYIMYGLTGVCQVVDITKESFINNLQKEYYVLKYIYDNDTIIKIPTDNEKIPMRKLLSKEDMATLINSMPNSETIWIDNDRQRNEEFKSILKTGDTENLVKLIRSIYLDKEHKQSIGKKLYKVDDEIMQTAERLLNEEFATILNISPDEVATYISTHIPQ</sequence>
<evidence type="ECO:0000259" key="1">
    <source>
        <dbReference type="SMART" id="SM01058"/>
    </source>
</evidence>
<dbReference type="EMBL" id="LN555523">
    <property type="protein sequence ID" value="CED93626.1"/>
    <property type="molecule type" value="Genomic_DNA"/>
</dbReference>
<gene>
    <name evidence="2" type="ORF">CRIB_874</name>
</gene>
<reference evidence="2 3" key="1">
    <citation type="submission" date="2014-04" db="EMBL/GenBank/DDBJ databases">
        <authorList>
            <person name="Hornung B.V."/>
        </authorList>
    </citation>
    <scope>NUCLEOTIDE SEQUENCE [LARGE SCALE GENOMIC DNA]</scope>
    <source>
        <strain evidence="2 3">CRIB</strain>
    </source>
</reference>
<dbReference type="Proteomes" id="UP000245622">
    <property type="component" value="Chromosome 1"/>
</dbReference>
<dbReference type="GeneID" id="82205053"/>
<dbReference type="InterPro" id="IPR052531">
    <property type="entry name" value="CarD-like_regulator"/>
</dbReference>
<dbReference type="Gene3D" id="2.40.10.170">
    <property type="match status" value="1"/>
</dbReference>
<dbReference type="InterPro" id="IPR036101">
    <property type="entry name" value="CarD-like/TRCF_RID_sf"/>
</dbReference>
<dbReference type="RefSeq" id="WP_180703325.1">
    <property type="nucleotide sequence ID" value="NZ_LN555523.1"/>
</dbReference>
<dbReference type="InterPro" id="IPR003711">
    <property type="entry name" value="CarD-like/TRCF_RID"/>
</dbReference>
<dbReference type="AlphaFoldDB" id="A0A1V1I077"/>
<dbReference type="Gene3D" id="1.20.58.1290">
    <property type="entry name" value="CarD-like, C-terminal domain"/>
    <property type="match status" value="1"/>
</dbReference>
<evidence type="ECO:0000313" key="3">
    <source>
        <dbReference type="Proteomes" id="UP000245622"/>
    </source>
</evidence>
<dbReference type="GO" id="GO:0009303">
    <property type="term" value="P:rRNA transcription"/>
    <property type="evidence" value="ECO:0007669"/>
    <property type="project" value="TreeGrafter"/>
</dbReference>
<keyword evidence="3" id="KW-1185">Reference proteome</keyword>
<organism evidence="2 3">
    <name type="scientific">Romboutsia ilealis</name>
    <dbReference type="NCBI Taxonomy" id="1115758"/>
    <lineage>
        <taxon>Bacteria</taxon>
        <taxon>Bacillati</taxon>
        <taxon>Bacillota</taxon>
        <taxon>Clostridia</taxon>
        <taxon>Peptostreptococcales</taxon>
        <taxon>Peptostreptococcaceae</taxon>
        <taxon>Romboutsia</taxon>
    </lineage>
</organism>
<name>A0A1V1I077_9FIRM</name>
<proteinExistence type="predicted"/>
<dbReference type="PANTHER" id="PTHR38447">
    <property type="entry name" value="TRANSCRIPTION FACTOR YDEB-RELATED"/>
    <property type="match status" value="1"/>
</dbReference>
<feature type="domain" description="CarD-like/TRCF RNAP-interacting" evidence="1">
    <location>
        <begin position="1"/>
        <end position="112"/>
    </location>
</feature>
<evidence type="ECO:0000313" key="2">
    <source>
        <dbReference type="EMBL" id="CED93626.1"/>
    </source>
</evidence>
<dbReference type="SMART" id="SM01058">
    <property type="entry name" value="CarD_TRCF"/>
    <property type="match status" value="1"/>
</dbReference>
<dbReference type="InterPro" id="IPR042215">
    <property type="entry name" value="CarD-like_C"/>
</dbReference>
<accession>A0A1V1I077</accession>
<dbReference type="KEGG" id="ril:CRIB_874"/>
<dbReference type="SUPFAM" id="SSF141259">
    <property type="entry name" value="CarD-like"/>
    <property type="match status" value="1"/>
</dbReference>
<protein>
    <submittedName>
        <fullName evidence="2">CarD transcriptional regulator</fullName>
    </submittedName>
</protein>
<dbReference type="Pfam" id="PF02559">
    <property type="entry name" value="CarD_TRCF_RID"/>
    <property type="match status" value="1"/>
</dbReference>
<dbReference type="PANTHER" id="PTHR38447:SF1">
    <property type="entry name" value="RNA POLYMERASE-BINDING TRANSCRIPTION FACTOR CARD"/>
    <property type="match status" value="1"/>
</dbReference>